<organism evidence="1 2">
    <name type="scientific">Stylosanthes scabra</name>
    <dbReference type="NCBI Taxonomy" id="79078"/>
    <lineage>
        <taxon>Eukaryota</taxon>
        <taxon>Viridiplantae</taxon>
        <taxon>Streptophyta</taxon>
        <taxon>Embryophyta</taxon>
        <taxon>Tracheophyta</taxon>
        <taxon>Spermatophyta</taxon>
        <taxon>Magnoliopsida</taxon>
        <taxon>eudicotyledons</taxon>
        <taxon>Gunneridae</taxon>
        <taxon>Pentapetalae</taxon>
        <taxon>rosids</taxon>
        <taxon>fabids</taxon>
        <taxon>Fabales</taxon>
        <taxon>Fabaceae</taxon>
        <taxon>Papilionoideae</taxon>
        <taxon>50 kb inversion clade</taxon>
        <taxon>dalbergioids sensu lato</taxon>
        <taxon>Dalbergieae</taxon>
        <taxon>Pterocarpus clade</taxon>
        <taxon>Stylosanthes</taxon>
    </lineage>
</organism>
<reference evidence="1 2" key="1">
    <citation type="journal article" date="2023" name="Plants (Basel)">
        <title>Bridging the Gap: Combining Genomics and Transcriptomics Approaches to Understand Stylosanthes scabra, an Orphan Legume from the Brazilian Caatinga.</title>
        <authorList>
            <person name="Ferreira-Neto J.R.C."/>
            <person name="da Silva M.D."/>
            <person name="Binneck E."/>
            <person name="de Melo N.F."/>
            <person name="da Silva R.H."/>
            <person name="de Melo A.L.T.M."/>
            <person name="Pandolfi V."/>
            <person name="Bustamante F.O."/>
            <person name="Brasileiro-Vidal A.C."/>
            <person name="Benko-Iseppon A.M."/>
        </authorList>
    </citation>
    <scope>NUCLEOTIDE SEQUENCE [LARGE SCALE GENOMIC DNA]</scope>
    <source>
        <tissue evidence="1">Leaves</tissue>
    </source>
</reference>
<name>A0ABU6RXP3_9FABA</name>
<sequence length="67" mass="7450">MSLWLLVELLHQQHTCRVNPGTYRSWSLPVCQLLQCHLHQLSSQTSQQHGGGPAELHIIQGAAPEAI</sequence>
<evidence type="ECO:0000313" key="2">
    <source>
        <dbReference type="Proteomes" id="UP001341840"/>
    </source>
</evidence>
<proteinExistence type="predicted"/>
<keyword evidence="2" id="KW-1185">Reference proteome</keyword>
<dbReference type="EMBL" id="JASCZI010033053">
    <property type="protein sequence ID" value="MED6128714.1"/>
    <property type="molecule type" value="Genomic_DNA"/>
</dbReference>
<comment type="caution">
    <text evidence="1">The sequence shown here is derived from an EMBL/GenBank/DDBJ whole genome shotgun (WGS) entry which is preliminary data.</text>
</comment>
<protein>
    <submittedName>
        <fullName evidence="1">Uncharacterized protein</fullName>
    </submittedName>
</protein>
<gene>
    <name evidence="1" type="ORF">PIB30_100681</name>
</gene>
<dbReference type="Proteomes" id="UP001341840">
    <property type="component" value="Unassembled WGS sequence"/>
</dbReference>
<feature type="non-terminal residue" evidence="1">
    <location>
        <position position="67"/>
    </location>
</feature>
<accession>A0ABU6RXP3</accession>
<evidence type="ECO:0000313" key="1">
    <source>
        <dbReference type="EMBL" id="MED6128714.1"/>
    </source>
</evidence>